<comment type="caution">
    <text evidence="1">The sequence shown here is derived from an EMBL/GenBank/DDBJ whole genome shotgun (WGS) entry which is preliminary data.</text>
</comment>
<proteinExistence type="predicted"/>
<dbReference type="Proteomes" id="UP000573603">
    <property type="component" value="Unassembled WGS sequence"/>
</dbReference>
<keyword evidence="2" id="KW-1185">Reference proteome</keyword>
<dbReference type="PANTHER" id="PTHR33481">
    <property type="entry name" value="REVERSE TRANSCRIPTASE"/>
    <property type="match status" value="1"/>
</dbReference>
<dbReference type="PANTHER" id="PTHR33481:SF1">
    <property type="entry name" value="ENDONUCLEASE_EXONUCLEASE_PHOSPHATASE DOMAIN-CONTAINING PROTEIN-RELATED"/>
    <property type="match status" value="1"/>
</dbReference>
<evidence type="ECO:0000313" key="2">
    <source>
        <dbReference type="Proteomes" id="UP000573603"/>
    </source>
</evidence>
<protein>
    <submittedName>
        <fullName evidence="1">Uncharacterized protein</fullName>
    </submittedName>
</protein>
<evidence type="ECO:0000313" key="1">
    <source>
        <dbReference type="EMBL" id="KAF5230804.1"/>
    </source>
</evidence>
<dbReference type="AlphaFoldDB" id="A0A8H4YMA6"/>
<sequence length="131" mass="14895">MHFSRSKLRNTPIIRHGDVEKHPESALRWLGIWLDSRLSFRVHVEKWAAKAHAVAYHLRGLANTIQGPLPSAVRSAVLAFVEPVLLHGSEAWYPGTTRPRWSLTPVHESYTAHLENDAHHHPPPRERDTAS</sequence>
<organism evidence="1 2">
    <name type="scientific">Fusarium anthophilum</name>
    <dbReference type="NCBI Taxonomy" id="48485"/>
    <lineage>
        <taxon>Eukaryota</taxon>
        <taxon>Fungi</taxon>
        <taxon>Dikarya</taxon>
        <taxon>Ascomycota</taxon>
        <taxon>Pezizomycotina</taxon>
        <taxon>Sordariomycetes</taxon>
        <taxon>Hypocreomycetidae</taxon>
        <taxon>Hypocreales</taxon>
        <taxon>Nectriaceae</taxon>
        <taxon>Fusarium</taxon>
        <taxon>Fusarium fujikuroi species complex</taxon>
    </lineage>
</organism>
<gene>
    <name evidence="1" type="ORF">FANTH_13697</name>
</gene>
<name>A0A8H4YMA6_9HYPO</name>
<reference evidence="1 2" key="1">
    <citation type="journal article" date="2020" name="BMC Genomics">
        <title>Correction to: Identification and distribution of gene clusters required for synthesis of sphingolipid metabolism inhibitors in diverse species of the filamentous fungus Fusarium.</title>
        <authorList>
            <person name="Kim H.S."/>
            <person name="Lohmar J.M."/>
            <person name="Busman M."/>
            <person name="Brown D.W."/>
            <person name="Naumann T.A."/>
            <person name="Divon H.H."/>
            <person name="Lysoe E."/>
            <person name="Uhlig S."/>
            <person name="Proctor R.H."/>
        </authorList>
    </citation>
    <scope>NUCLEOTIDE SEQUENCE [LARGE SCALE GENOMIC DNA]</scope>
    <source>
        <strain evidence="1 2">NRRL 25214</strain>
    </source>
</reference>
<dbReference type="EMBL" id="JABEVY010000505">
    <property type="protein sequence ID" value="KAF5230804.1"/>
    <property type="molecule type" value="Genomic_DNA"/>
</dbReference>
<accession>A0A8H4YMA6</accession>